<evidence type="ECO:0000256" key="7">
    <source>
        <dbReference type="ARBA" id="ARBA00022840"/>
    </source>
</evidence>
<dbReference type="STRING" id="1215343.B488_03150"/>
<evidence type="ECO:0000256" key="3">
    <source>
        <dbReference type="ARBA" id="ARBA00022763"/>
    </source>
</evidence>
<evidence type="ECO:0000256" key="4">
    <source>
        <dbReference type="ARBA" id="ARBA00022771"/>
    </source>
</evidence>
<dbReference type="GO" id="GO:0008270">
    <property type="term" value="F:zinc ion binding"/>
    <property type="evidence" value="ECO:0007669"/>
    <property type="project" value="UniProtKB-KW"/>
</dbReference>
<organism evidence="15 16">
    <name type="scientific">Liberibacter crescens (strain BT-1)</name>
    <dbReference type="NCBI Taxonomy" id="1215343"/>
    <lineage>
        <taxon>Bacteria</taxon>
        <taxon>Pseudomonadati</taxon>
        <taxon>Pseudomonadota</taxon>
        <taxon>Alphaproteobacteria</taxon>
        <taxon>Hyphomicrobiales</taxon>
        <taxon>Rhizobiaceae</taxon>
        <taxon>Liberibacter</taxon>
    </lineage>
</organism>
<dbReference type="GO" id="GO:0003684">
    <property type="term" value="F:damaged DNA binding"/>
    <property type="evidence" value="ECO:0007669"/>
    <property type="project" value="InterPro"/>
</dbReference>
<keyword evidence="10 11" id="KW-0234">DNA repair</keyword>
<evidence type="ECO:0000256" key="6">
    <source>
        <dbReference type="ARBA" id="ARBA00022833"/>
    </source>
</evidence>
<dbReference type="KEGG" id="lcc:B488_03150"/>
<dbReference type="Gene3D" id="3.40.50.300">
    <property type="entry name" value="P-loop containing nucleotide triphosphate hydrolases"/>
    <property type="match status" value="1"/>
</dbReference>
<dbReference type="SMART" id="SM00382">
    <property type="entry name" value="AAA"/>
    <property type="match status" value="1"/>
</dbReference>
<dbReference type="eggNOG" id="COG1066">
    <property type="taxonomic scope" value="Bacteria"/>
</dbReference>
<keyword evidence="6 13" id="KW-0862">Zinc</keyword>
<evidence type="ECO:0000313" key="15">
    <source>
        <dbReference type="EMBL" id="AGA64308.1"/>
    </source>
</evidence>
<evidence type="ECO:0000256" key="10">
    <source>
        <dbReference type="ARBA" id="ARBA00023204"/>
    </source>
</evidence>
<keyword evidence="1 11" id="KW-0479">Metal-binding</keyword>
<dbReference type="RefSeq" id="WP_015272735.1">
    <property type="nucleotide sequence ID" value="NC_019907.1"/>
</dbReference>
<dbReference type="InterPro" id="IPR041166">
    <property type="entry name" value="Rubredoxin_2"/>
</dbReference>
<gene>
    <name evidence="11" type="primary">radA</name>
    <name evidence="15" type="ordered locus">B488_03150</name>
</gene>
<evidence type="ECO:0000256" key="2">
    <source>
        <dbReference type="ARBA" id="ARBA00022741"/>
    </source>
</evidence>
<keyword evidence="16" id="KW-1185">Reference proteome</keyword>
<dbReference type="InterPro" id="IPR003593">
    <property type="entry name" value="AAA+_ATPase"/>
</dbReference>
<comment type="domain">
    <text evidence="11">The middle region has homology to RecA with ATPase motifs including the RadA KNRFG motif, while the C-terminus is homologous to Lon protease.</text>
</comment>
<keyword evidence="4 13" id="KW-0863">Zinc-finger</keyword>
<evidence type="ECO:0000256" key="12">
    <source>
        <dbReference type="NCBIfam" id="TIGR00416"/>
    </source>
</evidence>
<evidence type="ECO:0000256" key="9">
    <source>
        <dbReference type="ARBA" id="ARBA00023125"/>
    </source>
</evidence>
<name>L0EUG1_LIBCB</name>
<evidence type="ECO:0000256" key="8">
    <source>
        <dbReference type="ARBA" id="ARBA00023016"/>
    </source>
</evidence>
<evidence type="ECO:0000256" key="13">
    <source>
        <dbReference type="RuleBase" id="RU003555"/>
    </source>
</evidence>
<evidence type="ECO:0000259" key="14">
    <source>
        <dbReference type="PROSITE" id="PS50162"/>
    </source>
</evidence>
<dbReference type="GO" id="GO:0140664">
    <property type="term" value="F:ATP-dependent DNA damage sensor activity"/>
    <property type="evidence" value="ECO:0007669"/>
    <property type="project" value="InterPro"/>
</dbReference>
<evidence type="ECO:0000256" key="1">
    <source>
        <dbReference type="ARBA" id="ARBA00022723"/>
    </source>
</evidence>
<dbReference type="InterPro" id="IPR004504">
    <property type="entry name" value="DNA_repair_RadA"/>
</dbReference>
<comment type="function">
    <text evidence="13">DNA-dependent ATPase involved in processing of recombination intermediates, plays a role in repairing DNA breaks. Stimulates the branch migration of RecA-mediated strand transfer reactions, allowing the 3' invading strand to extend heteroduplex DNA faster. Binds ssDNA in the presence of ADP but not other nucleotides, has ATPase activity that is stimulated by ssDNA and various branched DNA structures, but inhibited by SSB. Does not have RecA's homology-searching function.</text>
</comment>
<dbReference type="NCBIfam" id="TIGR00416">
    <property type="entry name" value="sms"/>
    <property type="match status" value="1"/>
</dbReference>
<keyword evidence="5" id="KW-0378">Hydrolase</keyword>
<evidence type="ECO:0000256" key="5">
    <source>
        <dbReference type="ARBA" id="ARBA00022801"/>
    </source>
</evidence>
<comment type="function">
    <text evidence="11">Plays a role in repairing double-strand DNA breaks, probably involving stabilizing or processing branched DNA or blocked replication forks.</text>
</comment>
<feature type="domain" description="RecA family profile 1" evidence="14">
    <location>
        <begin position="67"/>
        <end position="217"/>
    </location>
</feature>
<dbReference type="GO" id="GO:0005524">
    <property type="term" value="F:ATP binding"/>
    <property type="evidence" value="ECO:0007669"/>
    <property type="project" value="UniProtKB-UniRule"/>
</dbReference>
<dbReference type="InterPro" id="IPR014721">
    <property type="entry name" value="Ribsml_uS5_D2-typ_fold_subgr"/>
</dbReference>
<dbReference type="Pfam" id="PF18073">
    <property type="entry name" value="Zn_ribbon_LapB"/>
    <property type="match status" value="1"/>
</dbReference>
<proteinExistence type="inferred from homology"/>
<dbReference type="PANTHER" id="PTHR32472:SF10">
    <property type="entry name" value="DNA REPAIR PROTEIN RADA-LIKE PROTEIN"/>
    <property type="match status" value="1"/>
</dbReference>
<dbReference type="PANTHER" id="PTHR32472">
    <property type="entry name" value="DNA REPAIR PROTEIN RADA"/>
    <property type="match status" value="1"/>
</dbReference>
<keyword evidence="7 11" id="KW-0067">ATP-binding</keyword>
<dbReference type="Gene3D" id="3.30.230.10">
    <property type="match status" value="1"/>
</dbReference>
<evidence type="ECO:0000313" key="16">
    <source>
        <dbReference type="Proteomes" id="UP000010799"/>
    </source>
</evidence>
<dbReference type="HAMAP" id="MF_01498">
    <property type="entry name" value="RadA_bact"/>
    <property type="match status" value="1"/>
</dbReference>
<protein>
    <recommendedName>
        <fullName evidence="11 12">DNA repair protein RadA</fullName>
    </recommendedName>
</protein>
<dbReference type="SUPFAM" id="SSF54211">
    <property type="entry name" value="Ribosomal protein S5 domain 2-like"/>
    <property type="match status" value="1"/>
</dbReference>
<evidence type="ECO:0000256" key="11">
    <source>
        <dbReference type="HAMAP-Rule" id="MF_01498"/>
    </source>
</evidence>
<reference evidence="15 16" key="1">
    <citation type="journal article" date="2012" name="Stand. Genomic Sci.">
        <title>Complete genome sequence of Liberibacter crescens BT-1.</title>
        <authorList>
            <person name="Leonard M.T."/>
            <person name="Fagen J.R."/>
            <person name="Davis-Richardson A.G."/>
            <person name="Davis M.J."/>
            <person name="Triplett E.W."/>
        </authorList>
    </citation>
    <scope>NUCLEOTIDE SEQUENCE [LARGE SCALE GENOMIC DNA]</scope>
    <source>
        <strain evidence="15 16">BT-1</strain>
    </source>
</reference>
<dbReference type="GO" id="GO:0000725">
    <property type="term" value="P:recombinational repair"/>
    <property type="evidence" value="ECO:0007669"/>
    <property type="project" value="UniProtKB-UniRule"/>
</dbReference>
<dbReference type="CDD" id="cd01121">
    <property type="entry name" value="RadA_SMS_N"/>
    <property type="match status" value="1"/>
</dbReference>
<dbReference type="PATRIC" id="fig|1215343.11.peg.325"/>
<feature type="region of interest" description="Lon-protease-like" evidence="11">
    <location>
        <begin position="353"/>
        <end position="463"/>
    </location>
</feature>
<dbReference type="FunFam" id="3.40.50.300:FF:000050">
    <property type="entry name" value="DNA repair protein RadA"/>
    <property type="match status" value="1"/>
</dbReference>
<accession>L0EUG1</accession>
<dbReference type="Pfam" id="PF13541">
    <property type="entry name" value="ChlI"/>
    <property type="match status" value="1"/>
</dbReference>
<dbReference type="InterPro" id="IPR020568">
    <property type="entry name" value="Ribosomal_Su5_D2-typ_SF"/>
</dbReference>
<sequence length="463" mass="50758">MVKYRNQFICQNCGSIYSRWSGKCDACGEWNTITEDSTIKDIHYHLNQKSKKGTPVSLIMLSDTIEEQPRIETEICELDRVIGGGFVKGSVILVGGDPGIGKSTLLMQAAAALARNDYRVIYVSGEEAAGQIRLRAQRLGANDSNVALAVETNVENILATLSEGQRPDLVIIDSIQTLWSETAQSVPGTVMQVRTSVQVMIQYAKKNNVSIVLVGHVTKEGQIAGPRVIEHMVDAVLYFEGNTQYNYRILRSIKNRFGATDEIGVFEMSDTGLKEIENPSQLFLSERNTKAPGTAVFAGREGSRSLLVEIQSLVSPSSFSMPRRTTVGCDSSRLAMILAVLETHCKIKLSTYDVYLNVAGGYRISETAADLAVAAALLSSLFSLALPTDCIYLGEISLSGAVRPIGHTLQRLKEAEKLGFSSSVLPNFSIEEFKVDSIHRSYIDNINSLAKKISNFQPIQKIY</sequence>
<keyword evidence="9 11" id="KW-0238">DNA-binding</keyword>
<keyword evidence="2 11" id="KW-0547">Nucleotide-binding</keyword>
<dbReference type="PROSITE" id="PS50162">
    <property type="entry name" value="RECA_2"/>
    <property type="match status" value="1"/>
</dbReference>
<keyword evidence="8 11" id="KW-0346">Stress response</keyword>
<dbReference type="EMBL" id="CP003789">
    <property type="protein sequence ID" value="AGA64308.1"/>
    <property type="molecule type" value="Genomic_DNA"/>
</dbReference>
<dbReference type="InterPro" id="IPR027417">
    <property type="entry name" value="P-loop_NTPase"/>
</dbReference>
<dbReference type="GO" id="GO:0005829">
    <property type="term" value="C:cytosol"/>
    <property type="evidence" value="ECO:0007669"/>
    <property type="project" value="TreeGrafter"/>
</dbReference>
<dbReference type="AlphaFoldDB" id="L0EUG1"/>
<feature type="short sequence motif" description="RadA KNRFG motif" evidence="11">
    <location>
        <begin position="254"/>
        <end position="258"/>
    </location>
</feature>
<feature type="binding site" evidence="11">
    <location>
        <begin position="96"/>
        <end position="103"/>
    </location>
    <ligand>
        <name>ATP</name>
        <dbReference type="ChEBI" id="CHEBI:30616"/>
    </ligand>
</feature>
<dbReference type="InterPro" id="IPR020588">
    <property type="entry name" value="RecA_ATP-bd"/>
</dbReference>
<dbReference type="PRINTS" id="PR01874">
    <property type="entry name" value="DNAREPAIRADA"/>
</dbReference>
<dbReference type="HOGENOM" id="CLU_018264_0_1_5"/>
<dbReference type="Proteomes" id="UP000010799">
    <property type="component" value="Chromosome"/>
</dbReference>
<dbReference type="SUPFAM" id="SSF52540">
    <property type="entry name" value="P-loop containing nucleoside triphosphate hydrolases"/>
    <property type="match status" value="1"/>
</dbReference>
<dbReference type="Pfam" id="PF13481">
    <property type="entry name" value="AAA_25"/>
    <property type="match status" value="1"/>
</dbReference>
<comment type="similarity">
    <text evidence="11 13">Belongs to the RecA family. RadA subfamily.</text>
</comment>
<keyword evidence="3 11" id="KW-0227">DNA damage</keyword>
<dbReference type="GO" id="GO:0016787">
    <property type="term" value="F:hydrolase activity"/>
    <property type="evidence" value="ECO:0007669"/>
    <property type="project" value="UniProtKB-KW"/>
</dbReference>